<protein>
    <submittedName>
        <fullName evidence="1">Uncharacterized protein</fullName>
    </submittedName>
</protein>
<evidence type="ECO:0000313" key="2">
    <source>
        <dbReference type="Proteomes" id="UP000005413"/>
    </source>
</evidence>
<proteinExistence type="predicted"/>
<organism evidence="1 2">
    <name type="scientific">Staphylococcus simiae CCM 7213 = CCUG 51256</name>
    <dbReference type="NCBI Taxonomy" id="911238"/>
    <lineage>
        <taxon>Bacteria</taxon>
        <taxon>Bacillati</taxon>
        <taxon>Bacillota</taxon>
        <taxon>Bacilli</taxon>
        <taxon>Bacillales</taxon>
        <taxon>Staphylococcaceae</taxon>
        <taxon>Staphylococcus</taxon>
    </lineage>
</organism>
<comment type="caution">
    <text evidence="1">The sequence shown here is derived from an EMBL/GenBank/DDBJ whole genome shotgun (WGS) entry which is preliminary data.</text>
</comment>
<dbReference type="PATRIC" id="fig|911238.3.peg.298"/>
<evidence type="ECO:0000313" key="1">
    <source>
        <dbReference type="EMBL" id="EHJ08904.1"/>
    </source>
</evidence>
<dbReference type="Proteomes" id="UP000005413">
    <property type="component" value="Unassembled WGS sequence"/>
</dbReference>
<name>G5JFV6_9STAP</name>
<gene>
    <name evidence="1" type="ORF">SS7213T_01601</name>
</gene>
<reference evidence="1 2" key="1">
    <citation type="journal article" date="2012" name="BMC Genomics">
        <title>Comparative genomic analysis of the genus Staphylococcus including Staphylococcus aureus and its newly described sister species Staphylococcus simiae.</title>
        <authorList>
            <person name="Suzuki H."/>
            <person name="Lefebure T."/>
            <person name="Pavinski Bitar P."/>
            <person name="Stanhope M.J."/>
        </authorList>
    </citation>
    <scope>NUCLEOTIDE SEQUENCE [LARGE SCALE GENOMIC DNA]</scope>
    <source>
        <strain evidence="1 2">CCM 7213</strain>
    </source>
</reference>
<dbReference type="OrthoDB" id="9961067at2"/>
<dbReference type="AlphaFoldDB" id="G5JFV6"/>
<sequence length="262" mass="31514">MNYYGINSIRTKYKNINILNKYYINEVIFPVAEKFVEEYKINGTQKIISLKYNAITFNLFTTMYFIDEYTFNSHNDFKKMMNLQSSNFYLQAAYDNLYQLLHFMTFSNNKNELLFKDDHKRYQVEESLRIIDFIKNHRENIIVKELNKLYKYKMATIRKSNNYVKHNGQLEDYDKNTAEAYEVEFNEDDILKGIRKAKYNSENNINPIVAKVPKGKKIDLTELSHQIYLIVDDLLQILDKTMEIYIDDNYREMVRITNNVYL</sequence>
<dbReference type="EMBL" id="AEUN01000031">
    <property type="protein sequence ID" value="EHJ08904.1"/>
    <property type="molecule type" value="Genomic_DNA"/>
</dbReference>
<accession>G5JFV6</accession>
<keyword evidence="2" id="KW-1185">Reference proteome</keyword>
<dbReference type="RefSeq" id="WP_002461930.1">
    <property type="nucleotide sequence ID" value="NZ_AEUN01000031.1"/>
</dbReference>